<organism evidence="10 11">
    <name type="scientific">Clostridium sardiniense</name>
    <name type="common">Clostridium absonum</name>
    <dbReference type="NCBI Taxonomy" id="29369"/>
    <lineage>
        <taxon>Bacteria</taxon>
        <taxon>Bacillati</taxon>
        <taxon>Bacillota</taxon>
        <taxon>Clostridia</taxon>
        <taxon>Eubacteriales</taxon>
        <taxon>Clostridiaceae</taxon>
        <taxon>Clostridium</taxon>
    </lineage>
</organism>
<evidence type="ECO:0000256" key="5">
    <source>
        <dbReference type="ARBA" id="ARBA00022573"/>
    </source>
</evidence>
<dbReference type="Pfam" id="PF03186">
    <property type="entry name" value="CobD_Cbib"/>
    <property type="match status" value="1"/>
</dbReference>
<evidence type="ECO:0000256" key="9">
    <source>
        <dbReference type="HAMAP-Rule" id="MF_00024"/>
    </source>
</evidence>
<evidence type="ECO:0000256" key="8">
    <source>
        <dbReference type="ARBA" id="ARBA00023136"/>
    </source>
</evidence>
<feature type="transmembrane region" description="Helical" evidence="9">
    <location>
        <begin position="152"/>
        <end position="173"/>
    </location>
</feature>
<comment type="subcellular location">
    <subcellularLocation>
        <location evidence="1 9">Cell membrane</location>
        <topology evidence="1 9">Multi-pass membrane protein</topology>
    </subcellularLocation>
</comment>
<feature type="transmembrane region" description="Helical" evidence="9">
    <location>
        <begin position="75"/>
        <end position="92"/>
    </location>
</feature>
<reference evidence="10 11" key="1">
    <citation type="journal article" date="2021" name="Cell Host Microbe">
        <title>in vivo commensal control of Clostridioides difficile virulence.</title>
        <authorList>
            <person name="Girinathan B.P."/>
            <person name="Dibenedetto N."/>
            <person name="Worley J.N."/>
            <person name="Peltier J."/>
            <person name="Arrieta-Ortiz M.L."/>
            <person name="Rupa Christinal Immanuel S."/>
            <person name="Lavin R."/>
            <person name="Delaney M.L."/>
            <person name="Cummins C."/>
            <person name="Hoffmann M."/>
            <person name="Luo Y."/>
            <person name="Gonzalez-Escalona N."/>
            <person name="Allard M."/>
            <person name="Onderdonk A.B."/>
            <person name="Gerber G.K."/>
            <person name="Sonenshein A.L."/>
            <person name="Baliga N."/>
            <person name="Dupuy B."/>
            <person name="Bry L."/>
        </authorList>
    </citation>
    <scope>NUCLEOTIDE SEQUENCE [LARGE SCALE GENOMIC DNA]</scope>
    <source>
        <strain evidence="10 11">DSM 599</strain>
    </source>
</reference>
<keyword evidence="7 9" id="KW-1133">Transmembrane helix</keyword>
<dbReference type="EMBL" id="JAIKTU010000004">
    <property type="protein sequence ID" value="MBY0754978.1"/>
    <property type="molecule type" value="Genomic_DNA"/>
</dbReference>
<dbReference type="NCBIfam" id="TIGR00380">
    <property type="entry name" value="cobal_cbiB"/>
    <property type="match status" value="1"/>
</dbReference>
<evidence type="ECO:0000313" key="10">
    <source>
        <dbReference type="EMBL" id="MBY0754978.1"/>
    </source>
</evidence>
<dbReference type="HAMAP" id="MF_00024">
    <property type="entry name" value="CobD_CbiB"/>
    <property type="match status" value="1"/>
</dbReference>
<accession>A0ABS7KVY7</accession>
<dbReference type="InterPro" id="IPR004485">
    <property type="entry name" value="Cobalamin_biosynth_CobD/CbiB"/>
</dbReference>
<feature type="transmembrane region" description="Helical" evidence="9">
    <location>
        <begin position="200"/>
        <end position="220"/>
    </location>
</feature>
<comment type="similarity">
    <text evidence="3 9">Belongs to the CobD/CbiB family.</text>
</comment>
<keyword evidence="4 9" id="KW-1003">Cell membrane</keyword>
<comment type="function">
    <text evidence="9">Converts cobyric acid to cobinamide by the addition of aminopropanol on the F carboxylic group.</text>
</comment>
<evidence type="ECO:0000256" key="1">
    <source>
        <dbReference type="ARBA" id="ARBA00004651"/>
    </source>
</evidence>
<name>A0ABS7KVY7_CLOSR</name>
<evidence type="ECO:0000256" key="3">
    <source>
        <dbReference type="ARBA" id="ARBA00006263"/>
    </source>
</evidence>
<evidence type="ECO:0000256" key="7">
    <source>
        <dbReference type="ARBA" id="ARBA00022989"/>
    </source>
</evidence>
<keyword evidence="5 9" id="KW-0169">Cobalamin biosynthesis</keyword>
<keyword evidence="6 9" id="KW-0812">Transmembrane</keyword>
<evidence type="ECO:0000256" key="4">
    <source>
        <dbReference type="ARBA" id="ARBA00022475"/>
    </source>
</evidence>
<sequence length="314" mass="35141">MIEIIIGYILDLIIGDPQNPYHPIRGVGKVAKFSENVFRKLFKKHLKLAGAITWITVVLIIFFINFIIIKLLGRISPYVAIAYEAIAIYFCLSTKALKVEGLKVIRYLKEENIDKARHQLSYIVGRDTDKLDEEGITRAVIETVAENMSDGIIAPLFFAGIGGVPLIFAYKAVNTMDSMFGYKNDKYMDFGYFPAKLDDVFNYIPARLSAYLIIISAFLLRLDYKNAFKIYNRDKSNHTSPNSAHPESAVAGALDIRLGGANYYFGKLVKKPEIGDGIKKITVDSVDMVNKILYLSSFLGVILACSISIIIEVI</sequence>
<comment type="caution">
    <text evidence="10">The sequence shown here is derived from an EMBL/GenBank/DDBJ whole genome shotgun (WGS) entry which is preliminary data.</text>
</comment>
<proteinExistence type="inferred from homology"/>
<dbReference type="RefSeq" id="WP_221859884.1">
    <property type="nucleotide sequence ID" value="NZ_JAIKTU010000004.1"/>
</dbReference>
<dbReference type="PANTHER" id="PTHR34308">
    <property type="entry name" value="COBALAMIN BIOSYNTHESIS PROTEIN CBIB"/>
    <property type="match status" value="1"/>
</dbReference>
<protein>
    <recommendedName>
        <fullName evidence="9">Cobalamin biosynthesis protein CobD</fullName>
    </recommendedName>
</protein>
<keyword evidence="11" id="KW-1185">Reference proteome</keyword>
<keyword evidence="8 9" id="KW-0472">Membrane</keyword>
<gene>
    <name evidence="10" type="primary">cbiB</name>
    <name evidence="9" type="synonym">cobD</name>
    <name evidence="10" type="ORF">K5V21_05860</name>
</gene>
<feature type="transmembrane region" description="Helical" evidence="9">
    <location>
        <begin position="292"/>
        <end position="311"/>
    </location>
</feature>
<feature type="transmembrane region" description="Helical" evidence="9">
    <location>
        <begin position="48"/>
        <end position="69"/>
    </location>
</feature>
<dbReference type="Proteomes" id="UP001299068">
    <property type="component" value="Unassembled WGS sequence"/>
</dbReference>
<evidence type="ECO:0000313" key="11">
    <source>
        <dbReference type="Proteomes" id="UP001299068"/>
    </source>
</evidence>
<comment type="pathway">
    <text evidence="2 9">Cofactor biosynthesis; adenosylcobalamin biosynthesis.</text>
</comment>
<dbReference type="PANTHER" id="PTHR34308:SF1">
    <property type="entry name" value="COBALAMIN BIOSYNTHESIS PROTEIN CBIB"/>
    <property type="match status" value="1"/>
</dbReference>
<evidence type="ECO:0000256" key="6">
    <source>
        <dbReference type="ARBA" id="ARBA00022692"/>
    </source>
</evidence>
<evidence type="ECO:0000256" key="2">
    <source>
        <dbReference type="ARBA" id="ARBA00004953"/>
    </source>
</evidence>